<proteinExistence type="predicted"/>
<dbReference type="EMBL" id="JAVRJZ010000005">
    <property type="protein sequence ID" value="KAK2722882.1"/>
    <property type="molecule type" value="Genomic_DNA"/>
</dbReference>
<accession>A0AA88IL75</accession>
<keyword evidence="2" id="KW-1185">Reference proteome</keyword>
<sequence length="86" mass="10026">MEERYPCASFQTQGQQDELQQLPRYHPTVCCWKAVCNAVAETHNKFSTCCAPPQQARSTPRRSIAEQIYTIRHIVEKALEYNKKRI</sequence>
<dbReference type="Proteomes" id="UP001187531">
    <property type="component" value="Unassembled WGS sequence"/>
</dbReference>
<protein>
    <submittedName>
        <fullName evidence="1">Uncharacterized protein</fullName>
    </submittedName>
</protein>
<organism evidence="1 2">
    <name type="scientific">Artemia franciscana</name>
    <name type="common">Brine shrimp</name>
    <name type="synonym">Artemia sanfranciscana</name>
    <dbReference type="NCBI Taxonomy" id="6661"/>
    <lineage>
        <taxon>Eukaryota</taxon>
        <taxon>Metazoa</taxon>
        <taxon>Ecdysozoa</taxon>
        <taxon>Arthropoda</taxon>
        <taxon>Crustacea</taxon>
        <taxon>Branchiopoda</taxon>
        <taxon>Anostraca</taxon>
        <taxon>Artemiidae</taxon>
        <taxon>Artemia</taxon>
    </lineage>
</organism>
<gene>
    <name evidence="1" type="ORF">QYM36_003169</name>
</gene>
<reference evidence="1" key="1">
    <citation type="submission" date="2023-07" db="EMBL/GenBank/DDBJ databases">
        <title>Chromosome-level genome assembly of Artemia franciscana.</title>
        <authorList>
            <person name="Jo E."/>
        </authorList>
    </citation>
    <scope>NUCLEOTIDE SEQUENCE</scope>
    <source>
        <tissue evidence="1">Whole body</tissue>
    </source>
</reference>
<evidence type="ECO:0000313" key="1">
    <source>
        <dbReference type="EMBL" id="KAK2722882.1"/>
    </source>
</evidence>
<evidence type="ECO:0000313" key="2">
    <source>
        <dbReference type="Proteomes" id="UP001187531"/>
    </source>
</evidence>
<comment type="caution">
    <text evidence="1">The sequence shown here is derived from an EMBL/GenBank/DDBJ whole genome shotgun (WGS) entry which is preliminary data.</text>
</comment>
<dbReference type="AlphaFoldDB" id="A0AA88IL75"/>
<name>A0AA88IL75_ARTSF</name>